<dbReference type="Proteomes" id="UP000220158">
    <property type="component" value="Chromosome 10"/>
</dbReference>
<dbReference type="KEGG" id="prel:PRELSG_1017000"/>
<sequence length="322" mass="38116">MNIDKCKDSKKIEKYYSNPFTNTKEDYYNEIVQKIICSILVSKNIKKINYLIFDILFDFFIKIIKTIGINCRKFSSLRGSIVVNYIDIKCCLKLAFNNIYNEIYTLKKYNIFNNFIFDIVDNVKKDNYINVIQNSYLYYKHLCMKKSEKSDFLNEFNNMNYLNTKNYLTLDCSSPNENVNVLFLNENVNIEKYKEIMKLKKKYMHDHMPIIPLSINTKEKKIGYIEKIESCDELSSSNLSSKSSSSSSSSSSYQSCDDSRNSDYFNQEEEYTNEDISKEKIEILNLLPKLKEIYIQNKKKKKDLKNSESFLFNSLNNFETFE</sequence>
<reference evidence="2 3" key="1">
    <citation type="submission" date="2015-04" db="EMBL/GenBank/DDBJ databases">
        <authorList>
            <consortium name="Pathogen Informatics"/>
        </authorList>
    </citation>
    <scope>NUCLEOTIDE SEQUENCE [LARGE SCALE GENOMIC DNA]</scope>
    <source>
        <strain evidence="2 3">SGS1</strain>
    </source>
</reference>
<gene>
    <name evidence="2" type="ORF">PRELSG_1017000</name>
</gene>
<dbReference type="EMBL" id="LN835305">
    <property type="protein sequence ID" value="CRH00516.1"/>
    <property type="molecule type" value="Genomic_DNA"/>
</dbReference>
<dbReference type="AlphaFoldDB" id="A0A1J1H6V7"/>
<proteinExistence type="predicted"/>
<dbReference type="OrthoDB" id="372717at2759"/>
<feature type="compositionally biased region" description="Low complexity" evidence="1">
    <location>
        <begin position="235"/>
        <end position="256"/>
    </location>
</feature>
<feature type="region of interest" description="Disordered" evidence="1">
    <location>
        <begin position="235"/>
        <end position="262"/>
    </location>
</feature>
<evidence type="ECO:0000313" key="2">
    <source>
        <dbReference type="EMBL" id="CRH00516.1"/>
    </source>
</evidence>
<evidence type="ECO:0000256" key="1">
    <source>
        <dbReference type="SAM" id="MobiDB-lite"/>
    </source>
</evidence>
<organism evidence="2 3">
    <name type="scientific">Plasmodium relictum</name>
    <dbReference type="NCBI Taxonomy" id="85471"/>
    <lineage>
        <taxon>Eukaryota</taxon>
        <taxon>Sar</taxon>
        <taxon>Alveolata</taxon>
        <taxon>Apicomplexa</taxon>
        <taxon>Aconoidasida</taxon>
        <taxon>Haemosporida</taxon>
        <taxon>Plasmodiidae</taxon>
        <taxon>Plasmodium</taxon>
        <taxon>Plasmodium (Haemamoeba)</taxon>
    </lineage>
</organism>
<dbReference type="GeneID" id="39736636"/>
<evidence type="ECO:0000313" key="3">
    <source>
        <dbReference type="Proteomes" id="UP000220158"/>
    </source>
</evidence>
<dbReference type="RefSeq" id="XP_028533519.1">
    <property type="nucleotide sequence ID" value="XM_028677095.1"/>
</dbReference>
<accession>A0A1J1H6V7</accession>
<keyword evidence="3" id="KW-1185">Reference proteome</keyword>
<dbReference type="OMA" id="KTIGMNC"/>
<name>A0A1J1H6V7_PLARL</name>
<dbReference type="VEuPathDB" id="PlasmoDB:PRELSG_1017000"/>
<protein>
    <submittedName>
        <fullName evidence="2">Uncharacterized protein</fullName>
    </submittedName>
</protein>